<evidence type="ECO:0000313" key="2">
    <source>
        <dbReference type="Proteomes" id="UP000001963"/>
    </source>
</evidence>
<reference evidence="1 2" key="1">
    <citation type="journal article" date="2007" name="J. Bacteriol.">
        <title>Genome sequence analysis of the emerging human pathogenic acetic acid bacterium Granulibacter bethesdensis.</title>
        <authorList>
            <person name="Greenberg D.E."/>
            <person name="Porcella S.F."/>
            <person name="Zelazny A.M."/>
            <person name="Virtaneva K."/>
            <person name="Sturdevant D.E."/>
            <person name="Kupko J.J.III."/>
            <person name="Barbian K.D."/>
            <person name="Babar A."/>
            <person name="Dorward D.W."/>
            <person name="Holland S.M."/>
        </authorList>
    </citation>
    <scope>NUCLEOTIDE SEQUENCE [LARGE SCALE GENOMIC DNA]</scope>
    <source>
        <strain evidence="2">ATCC BAA-1260 / CGDNIH1</strain>
    </source>
</reference>
<dbReference type="EMBL" id="CP000394">
    <property type="protein sequence ID" value="ASV62489.1"/>
    <property type="molecule type" value="Genomic_DNA"/>
</dbReference>
<proteinExistence type="predicted"/>
<name>A0A286M390_GRABC</name>
<dbReference type="KEGG" id="gbe:GbCGDNIH1_7058"/>
<gene>
    <name evidence="1" type="ordered locus">GbCGDNIH1_7058</name>
</gene>
<accession>A0A286M390</accession>
<dbReference type="Proteomes" id="UP000001963">
    <property type="component" value="Chromosome"/>
</dbReference>
<protein>
    <submittedName>
        <fullName evidence="1">Uncharacterized protein</fullName>
    </submittedName>
</protein>
<organism evidence="1 2">
    <name type="scientific">Granulibacter bethesdensis (strain ATCC BAA-1260 / CGDNIH1)</name>
    <dbReference type="NCBI Taxonomy" id="391165"/>
    <lineage>
        <taxon>Bacteria</taxon>
        <taxon>Pseudomonadati</taxon>
        <taxon>Pseudomonadota</taxon>
        <taxon>Alphaproteobacteria</taxon>
        <taxon>Acetobacterales</taxon>
        <taxon>Acetobacteraceae</taxon>
        <taxon>Granulibacter</taxon>
    </lineage>
</organism>
<keyword evidence="2" id="KW-1185">Reference proteome</keyword>
<sequence>MPPDGKKPGLRPSDRSPFQKRDIAVWLISRKMFLINKLALAMRCGCQKFTGSEHRIA</sequence>
<evidence type="ECO:0000313" key="1">
    <source>
        <dbReference type="EMBL" id="ASV62489.1"/>
    </source>
</evidence>
<dbReference type="AlphaFoldDB" id="A0A286M390"/>